<dbReference type="PANTHER" id="PTHR48207">
    <property type="entry name" value="SUCCINATE--HYDROXYMETHYLGLUTARATE COA-TRANSFERASE"/>
    <property type="match status" value="1"/>
</dbReference>
<dbReference type="Gene3D" id="3.30.1540.10">
    <property type="entry name" value="formyl-coa transferase, domain 3"/>
    <property type="match status" value="1"/>
</dbReference>
<dbReference type="InterPro" id="IPR050483">
    <property type="entry name" value="CoA-transferase_III_domain"/>
</dbReference>
<protein>
    <submittedName>
        <fullName evidence="2">Formyl-coenzyme A transferase</fullName>
        <ecNumber evidence="2">2.8.3.16</ecNumber>
    </submittedName>
</protein>
<dbReference type="InterPro" id="IPR023606">
    <property type="entry name" value="CoA-Trfase_III_dom_1_sf"/>
</dbReference>
<keyword evidence="1 2" id="KW-0808">Transferase</keyword>
<dbReference type="SUPFAM" id="SSF89796">
    <property type="entry name" value="CoA-transferase family III (CaiB/BaiF)"/>
    <property type="match status" value="1"/>
</dbReference>
<proteinExistence type="predicted"/>
<name>A0A2U3N105_9GAMM</name>
<dbReference type="Gene3D" id="3.40.50.10540">
    <property type="entry name" value="Crotonobetainyl-coa:carnitine coa-transferase, domain 1"/>
    <property type="match status" value="1"/>
</dbReference>
<dbReference type="PANTHER" id="PTHR48207:SF3">
    <property type="entry name" value="SUCCINATE--HYDROXYMETHYLGLUTARATE COA-TRANSFERASE"/>
    <property type="match status" value="1"/>
</dbReference>
<accession>A0A2U3N105</accession>
<dbReference type="Proteomes" id="UP000245974">
    <property type="component" value="Unassembled WGS sequence"/>
</dbReference>
<reference evidence="3" key="1">
    <citation type="submission" date="2018-03" db="EMBL/GenBank/DDBJ databases">
        <authorList>
            <person name="Blom J."/>
        </authorList>
    </citation>
    <scope>NUCLEOTIDE SEQUENCE [LARGE SCALE GENOMIC DNA]</scope>
    <source>
        <strain evidence="3">KPC-SM-21</strain>
    </source>
</reference>
<evidence type="ECO:0000256" key="1">
    <source>
        <dbReference type="ARBA" id="ARBA00022679"/>
    </source>
</evidence>
<dbReference type="EC" id="2.8.3.16" evidence="2"/>
<dbReference type="InterPro" id="IPR003673">
    <property type="entry name" value="CoA-Trfase_fam_III"/>
</dbReference>
<dbReference type="AlphaFoldDB" id="A0A2U3N105"/>
<keyword evidence="3" id="KW-1185">Reference proteome</keyword>
<sequence>MALEHITVLDLTHMVSGPYGTMILSDLGARTIKVEPPVKGEETRRLLENDKLYSKDGVGAYFLTLNRNKESVCIDLKKSEGREVFLDLVRKADVVFDNFSVGVTKRLGIDHESLIKVNPRIITCSVTGFGETGPEINRPAFDQVIQAMGGGMSITGTPETGPIRSGIPMGDLGGGVFGALGVLAALAEREHTGKGQHVDISMLDVQVSLLNYMATMHLMSNEIPQGIGNGHFVHVPYNCYPTQDGHIIIACIGDPFFERFADFIQIPELQKPELKAQPVRFAIKDQIDKLITDKLTQHPTAYWLEKLQEVRIPCGPVNNMAQTLTDPQVLARDMVVSVDLPSGEKLDMPGNPIKLSNAKRSKFKASPMLGQNTDEVLHEWLNYSDEEITHLKVSGIVG</sequence>
<dbReference type="OrthoDB" id="9058532at2"/>
<dbReference type="InterPro" id="IPR044855">
    <property type="entry name" value="CoA-Trfase_III_dom3_sf"/>
</dbReference>
<gene>
    <name evidence="2" type="primary">frc_2</name>
    <name evidence="2" type="ORF">KPC_2502</name>
</gene>
<evidence type="ECO:0000313" key="2">
    <source>
        <dbReference type="EMBL" id="SPL71324.1"/>
    </source>
</evidence>
<dbReference type="EMBL" id="OOGT01000126">
    <property type="protein sequence ID" value="SPL71324.1"/>
    <property type="molecule type" value="Genomic_DNA"/>
</dbReference>
<dbReference type="GO" id="GO:0033608">
    <property type="term" value="F:formyl-CoA transferase activity"/>
    <property type="evidence" value="ECO:0007669"/>
    <property type="project" value="UniProtKB-EC"/>
</dbReference>
<dbReference type="Pfam" id="PF02515">
    <property type="entry name" value="CoA_transf_3"/>
    <property type="match status" value="1"/>
</dbReference>
<dbReference type="RefSeq" id="WP_121974749.1">
    <property type="nucleotide sequence ID" value="NZ_OOGT01000126.1"/>
</dbReference>
<evidence type="ECO:0000313" key="3">
    <source>
        <dbReference type="Proteomes" id="UP000245974"/>
    </source>
</evidence>
<dbReference type="InParanoid" id="A0A2U3N105"/>
<organism evidence="2 3">
    <name type="scientific">Acinetobacter stercoris</name>
    <dbReference type="NCBI Taxonomy" id="2126983"/>
    <lineage>
        <taxon>Bacteria</taxon>
        <taxon>Pseudomonadati</taxon>
        <taxon>Pseudomonadota</taxon>
        <taxon>Gammaproteobacteria</taxon>
        <taxon>Moraxellales</taxon>
        <taxon>Moraxellaceae</taxon>
        <taxon>Acinetobacter</taxon>
    </lineage>
</organism>